<protein>
    <submittedName>
        <fullName evidence="2">ATP-binding protein</fullName>
    </submittedName>
</protein>
<organism evidence="2 3">
    <name type="scientific">Paracoccus pacificus</name>
    <dbReference type="NCBI Taxonomy" id="1463598"/>
    <lineage>
        <taxon>Bacteria</taxon>
        <taxon>Pseudomonadati</taxon>
        <taxon>Pseudomonadota</taxon>
        <taxon>Alphaproteobacteria</taxon>
        <taxon>Rhodobacterales</taxon>
        <taxon>Paracoccaceae</taxon>
        <taxon>Paracoccus</taxon>
    </lineage>
</organism>
<keyword evidence="3" id="KW-1185">Reference proteome</keyword>
<dbReference type="CDD" id="cd16936">
    <property type="entry name" value="HATPase_RsbW-like"/>
    <property type="match status" value="1"/>
</dbReference>
<dbReference type="Gene3D" id="3.30.565.10">
    <property type="entry name" value="Histidine kinase-like ATPase, C-terminal domain"/>
    <property type="match status" value="1"/>
</dbReference>
<proteinExistence type="predicted"/>
<dbReference type="EMBL" id="JBHUEN010000021">
    <property type="protein sequence ID" value="MFD1881820.1"/>
    <property type="molecule type" value="Genomic_DNA"/>
</dbReference>
<dbReference type="InterPro" id="IPR003594">
    <property type="entry name" value="HATPase_dom"/>
</dbReference>
<dbReference type="Proteomes" id="UP001597213">
    <property type="component" value="Unassembled WGS sequence"/>
</dbReference>
<dbReference type="RefSeq" id="WP_379141995.1">
    <property type="nucleotide sequence ID" value="NZ_JBHUEN010000021.1"/>
</dbReference>
<comment type="caution">
    <text evidence="2">The sequence shown here is derived from an EMBL/GenBank/DDBJ whole genome shotgun (WGS) entry which is preliminary data.</text>
</comment>
<gene>
    <name evidence="2" type="ORF">ACFSCT_08845</name>
</gene>
<reference evidence="3" key="1">
    <citation type="journal article" date="2019" name="Int. J. Syst. Evol. Microbiol.">
        <title>The Global Catalogue of Microorganisms (GCM) 10K type strain sequencing project: providing services to taxonomists for standard genome sequencing and annotation.</title>
        <authorList>
            <consortium name="The Broad Institute Genomics Platform"/>
            <consortium name="The Broad Institute Genome Sequencing Center for Infectious Disease"/>
            <person name="Wu L."/>
            <person name="Ma J."/>
        </authorList>
    </citation>
    <scope>NUCLEOTIDE SEQUENCE [LARGE SCALE GENOMIC DNA]</scope>
    <source>
        <strain evidence="3">CCUG 56029</strain>
    </source>
</reference>
<dbReference type="Pfam" id="PF13581">
    <property type="entry name" value="HATPase_c_2"/>
    <property type="match status" value="1"/>
</dbReference>
<feature type="domain" description="Histidine kinase/HSP90-like ATPase" evidence="1">
    <location>
        <begin position="24"/>
        <end position="170"/>
    </location>
</feature>
<accession>A0ABW4R7W7</accession>
<keyword evidence="2" id="KW-0067">ATP-binding</keyword>
<name>A0ABW4R7W7_9RHOB</name>
<evidence type="ECO:0000313" key="2">
    <source>
        <dbReference type="EMBL" id="MFD1881820.1"/>
    </source>
</evidence>
<evidence type="ECO:0000259" key="1">
    <source>
        <dbReference type="Pfam" id="PF13581"/>
    </source>
</evidence>
<sequence>MTSAHRTEALADPMRQPLFHRVFRADPGNVRRTLIEIRSRFSTLLESATAGRLELVLAEVLNNVGEHGAPTPDLHADDQGDNLDGGGRAMAPGRRRVPLVHLALTRHTTGIACAISDDGRRIPANCLIQPSMPVILGPDHTLPEGGFGWFLIHDLTQSLCYFREGHRNFLAFCVPWEDTENQR</sequence>
<dbReference type="GO" id="GO:0005524">
    <property type="term" value="F:ATP binding"/>
    <property type="evidence" value="ECO:0007669"/>
    <property type="project" value="UniProtKB-KW"/>
</dbReference>
<keyword evidence="2" id="KW-0547">Nucleotide-binding</keyword>
<dbReference type="InterPro" id="IPR036890">
    <property type="entry name" value="HATPase_C_sf"/>
</dbReference>
<evidence type="ECO:0000313" key="3">
    <source>
        <dbReference type="Proteomes" id="UP001597213"/>
    </source>
</evidence>